<feature type="region of interest" description="Disordered" evidence="1">
    <location>
        <begin position="1"/>
        <end position="29"/>
    </location>
</feature>
<proteinExistence type="predicted"/>
<reference evidence="2" key="1">
    <citation type="submission" date="2023-12" db="EMBL/GenBank/DDBJ databases">
        <title>Genome assembly of Anisodus tanguticus.</title>
        <authorList>
            <person name="Wang Y.-J."/>
        </authorList>
    </citation>
    <scope>NUCLEOTIDE SEQUENCE</scope>
    <source>
        <strain evidence="2">KB-2021</strain>
        <tissue evidence="2">Leaf</tissue>
    </source>
</reference>
<evidence type="ECO:0000313" key="3">
    <source>
        <dbReference type="Proteomes" id="UP001291623"/>
    </source>
</evidence>
<name>A0AAE1RTS6_9SOLA</name>
<gene>
    <name evidence="2" type="ORF">RND71_023376</name>
</gene>
<accession>A0AAE1RTS6</accession>
<evidence type="ECO:0000313" key="2">
    <source>
        <dbReference type="EMBL" id="KAK4357766.1"/>
    </source>
</evidence>
<protein>
    <submittedName>
        <fullName evidence="2">Uncharacterized protein</fullName>
    </submittedName>
</protein>
<evidence type="ECO:0000256" key="1">
    <source>
        <dbReference type="SAM" id="MobiDB-lite"/>
    </source>
</evidence>
<keyword evidence="3" id="KW-1185">Reference proteome</keyword>
<dbReference type="AlphaFoldDB" id="A0AAE1RTS6"/>
<dbReference type="EMBL" id="JAVYJV010000012">
    <property type="protein sequence ID" value="KAK4357766.1"/>
    <property type="molecule type" value="Genomic_DNA"/>
</dbReference>
<organism evidence="2 3">
    <name type="scientific">Anisodus tanguticus</name>
    <dbReference type="NCBI Taxonomy" id="243964"/>
    <lineage>
        <taxon>Eukaryota</taxon>
        <taxon>Viridiplantae</taxon>
        <taxon>Streptophyta</taxon>
        <taxon>Embryophyta</taxon>
        <taxon>Tracheophyta</taxon>
        <taxon>Spermatophyta</taxon>
        <taxon>Magnoliopsida</taxon>
        <taxon>eudicotyledons</taxon>
        <taxon>Gunneridae</taxon>
        <taxon>Pentapetalae</taxon>
        <taxon>asterids</taxon>
        <taxon>lamiids</taxon>
        <taxon>Solanales</taxon>
        <taxon>Solanaceae</taxon>
        <taxon>Solanoideae</taxon>
        <taxon>Hyoscyameae</taxon>
        <taxon>Anisodus</taxon>
    </lineage>
</organism>
<dbReference type="Proteomes" id="UP001291623">
    <property type="component" value="Unassembled WGS sequence"/>
</dbReference>
<sequence length="207" mass="22811">MTSRKRKALMDDDPQSEEGTTTTREVSELPEVDTLEEIVQKRKEEKIAPRFVELGIDRYIEPKHMVDYTRLEDVDQPVLAGASVPTSTLVLEVPAQTIEIVPAIYMATSSAPAVGLGVPAHSMRLIRLAKAKVMKLVDEFQAYVKEAIETTLVPQKENLEAAREELKIRPVIPLDTSAKLAPVLEIEPAVQTATIADPVEIVDGDTT</sequence>
<comment type="caution">
    <text evidence="2">The sequence shown here is derived from an EMBL/GenBank/DDBJ whole genome shotgun (WGS) entry which is preliminary data.</text>
</comment>